<protein>
    <recommendedName>
        <fullName evidence="3">PilZ domain-containing protein</fullName>
    </recommendedName>
</protein>
<keyword evidence="2" id="KW-1185">Reference proteome</keyword>
<evidence type="ECO:0000313" key="2">
    <source>
        <dbReference type="Proteomes" id="UP001281305"/>
    </source>
</evidence>
<dbReference type="EMBL" id="CP146606">
    <property type="protein sequence ID" value="WYK18305.1"/>
    <property type="molecule type" value="Genomic_DNA"/>
</dbReference>
<reference evidence="1 2" key="1">
    <citation type="submission" date="2024-02" db="EMBL/GenBank/DDBJ databases">
        <title>Roseovarius strain W115 nov., isolated from a marine algae.</title>
        <authorList>
            <person name="Lee M.W."/>
            <person name="Lee J.K."/>
            <person name="Kim J.M."/>
            <person name="Choi D.G."/>
            <person name="Baek J.H."/>
            <person name="Bayburt H."/>
            <person name="Jung J.J."/>
            <person name="Han D.M."/>
            <person name="Jeon C.O."/>
        </authorList>
    </citation>
    <scope>NUCLEOTIDE SEQUENCE [LARGE SCALE GENOMIC DNA]</scope>
    <source>
        <strain evidence="1 2">W115</strain>
    </source>
</reference>
<dbReference type="Proteomes" id="UP001281305">
    <property type="component" value="Chromosome"/>
</dbReference>
<organism evidence="1 2">
    <name type="scientific">Roseovarius rhodophyticola</name>
    <dbReference type="NCBI Taxonomy" id="3080827"/>
    <lineage>
        <taxon>Bacteria</taxon>
        <taxon>Pseudomonadati</taxon>
        <taxon>Pseudomonadota</taxon>
        <taxon>Alphaproteobacteria</taxon>
        <taxon>Rhodobacterales</taxon>
        <taxon>Roseobacteraceae</taxon>
        <taxon>Roseovarius</taxon>
    </lineage>
</organism>
<evidence type="ECO:0008006" key="3">
    <source>
        <dbReference type="Google" id="ProtNLM"/>
    </source>
</evidence>
<dbReference type="InterPro" id="IPR053804">
    <property type="entry name" value="DUF6960"/>
</dbReference>
<gene>
    <name evidence="1" type="ORF">RZS32_018370</name>
</gene>
<sequence length="130" mass="14943">MADEITWALFSWFEECGAHLIHPEDLERVRSFNPYGVVFNVLADDGEYTVIGAGSEKFRVRPEALILIKPEKPWRFEIGETVSVVGRDYVGLIVGISWHFKEKKPMYGLKVAGKLKSKRYWPEDLEKQVG</sequence>
<dbReference type="Pfam" id="PF22283">
    <property type="entry name" value="DUF6960"/>
    <property type="match status" value="1"/>
</dbReference>
<proteinExistence type="predicted"/>
<dbReference type="RefSeq" id="WP_317054991.1">
    <property type="nucleotide sequence ID" value="NZ_CP146606.1"/>
</dbReference>
<evidence type="ECO:0000313" key="1">
    <source>
        <dbReference type="EMBL" id="WYK18305.1"/>
    </source>
</evidence>
<name>A0ABZ2TEZ5_9RHOB</name>
<accession>A0ABZ2TEZ5</accession>